<evidence type="ECO:0000256" key="2">
    <source>
        <dbReference type="ARBA" id="ARBA00010410"/>
    </source>
</evidence>
<dbReference type="Proteomes" id="UP000265180">
    <property type="component" value="Chromosome 1"/>
</dbReference>
<evidence type="ECO:0000256" key="8">
    <source>
        <dbReference type="ARBA" id="ARBA00025193"/>
    </source>
</evidence>
<evidence type="ECO:0000256" key="1">
    <source>
        <dbReference type="ARBA" id="ARBA00004123"/>
    </source>
</evidence>
<dbReference type="GO" id="GO:0003677">
    <property type="term" value="F:DNA binding"/>
    <property type="evidence" value="ECO:0007669"/>
    <property type="project" value="UniProtKB-KW"/>
</dbReference>
<keyword evidence="5" id="KW-0238">DNA-binding</keyword>
<organism evidence="11 12">
    <name type="scientific">Oryzias latipes</name>
    <name type="common">Japanese rice fish</name>
    <name type="synonym">Japanese killifish</name>
    <dbReference type="NCBI Taxonomy" id="8090"/>
    <lineage>
        <taxon>Eukaryota</taxon>
        <taxon>Metazoa</taxon>
        <taxon>Chordata</taxon>
        <taxon>Craniata</taxon>
        <taxon>Vertebrata</taxon>
        <taxon>Euteleostomi</taxon>
        <taxon>Actinopterygii</taxon>
        <taxon>Neopterygii</taxon>
        <taxon>Teleostei</taxon>
        <taxon>Neoteleostei</taxon>
        <taxon>Acanthomorphata</taxon>
        <taxon>Ovalentaria</taxon>
        <taxon>Atherinomorphae</taxon>
        <taxon>Beloniformes</taxon>
        <taxon>Adrianichthyidae</taxon>
        <taxon>Oryziinae</taxon>
        <taxon>Oryzias</taxon>
    </lineage>
</organism>
<evidence type="ECO:0000256" key="3">
    <source>
        <dbReference type="ARBA" id="ARBA00013634"/>
    </source>
</evidence>
<evidence type="ECO:0000256" key="9">
    <source>
        <dbReference type="ARBA" id="ARBA00025958"/>
    </source>
</evidence>
<protein>
    <recommendedName>
        <fullName evidence="3">snRNA-activating protein complex subunit 3</fullName>
    </recommendedName>
    <alternativeName>
        <fullName evidence="10">Small nuclear RNA-activating complex polypeptide 3</fullName>
    </alternativeName>
</protein>
<evidence type="ECO:0000313" key="11">
    <source>
        <dbReference type="Ensembl" id="ENSORLP00020032844.1"/>
    </source>
</evidence>
<comment type="similarity">
    <text evidence="2">Belongs to the SNAPC3/SRD2 family.</text>
</comment>
<reference key="1">
    <citation type="journal article" date="2007" name="Nature">
        <title>The medaka draft genome and insights into vertebrate genome evolution.</title>
        <authorList>
            <person name="Kasahara M."/>
            <person name="Naruse K."/>
            <person name="Sasaki S."/>
            <person name="Nakatani Y."/>
            <person name="Qu W."/>
            <person name="Ahsan B."/>
            <person name="Yamada T."/>
            <person name="Nagayasu Y."/>
            <person name="Doi K."/>
            <person name="Kasai Y."/>
            <person name="Jindo T."/>
            <person name="Kobayashi D."/>
            <person name="Shimada A."/>
            <person name="Toyoda A."/>
            <person name="Kuroki Y."/>
            <person name="Fujiyama A."/>
            <person name="Sasaki T."/>
            <person name="Shimizu A."/>
            <person name="Asakawa S."/>
            <person name="Shimizu N."/>
            <person name="Hashimoto S."/>
            <person name="Yang J."/>
            <person name="Lee Y."/>
            <person name="Matsushima K."/>
            <person name="Sugano S."/>
            <person name="Sakaizumi M."/>
            <person name="Narita T."/>
            <person name="Ohishi K."/>
            <person name="Haga S."/>
            <person name="Ohta F."/>
            <person name="Nomoto H."/>
            <person name="Nogata K."/>
            <person name="Morishita T."/>
            <person name="Endo T."/>
            <person name="Shin-I T."/>
            <person name="Takeda H."/>
            <person name="Morishita S."/>
            <person name="Kohara Y."/>
        </authorList>
    </citation>
    <scope>NUCLEOTIDE SEQUENCE [LARGE SCALE GENOMIC DNA]</scope>
    <source>
        <strain>Hd-rR</strain>
    </source>
</reference>
<evidence type="ECO:0000313" key="12">
    <source>
        <dbReference type="Proteomes" id="UP000265180"/>
    </source>
</evidence>
<proteinExistence type="inferred from homology"/>
<comment type="function">
    <text evidence="8">Part of the SNAPc complex required for the transcription of both RNA polymerase II and III small-nuclear RNA genes. Binds to the proximal sequence element (PSE), a non-TATA-box basal promoter element common to these 2 types of genes. Recruits TBP and BRF2 to the U6 snRNA TATA box.</text>
</comment>
<name>A0A3P9MIQ4_ORYLA</name>
<accession>A0A3P9MIQ4</accession>
<evidence type="ECO:0000256" key="5">
    <source>
        <dbReference type="ARBA" id="ARBA00023125"/>
    </source>
</evidence>
<evidence type="ECO:0000256" key="6">
    <source>
        <dbReference type="ARBA" id="ARBA00023163"/>
    </source>
</evidence>
<evidence type="ECO:0000256" key="4">
    <source>
        <dbReference type="ARBA" id="ARBA00023015"/>
    </source>
</evidence>
<comment type="subunit">
    <text evidence="9">Part of the SNAPc complex composed of 5 subunits: SNAPC1, SNAPC2, SNAPC3, SNAPC4 and SNAPC5. SNAPC3 interacts with SNAPC1.</text>
</comment>
<dbReference type="AlphaFoldDB" id="A0A3P9MIQ4"/>
<dbReference type="PANTHER" id="PTHR13421">
    <property type="entry name" value="SNRNA-ACTIVATING PROTEIN COMPLEX SUBUNIT 3"/>
    <property type="match status" value="1"/>
</dbReference>
<reference evidence="11 12" key="2">
    <citation type="submission" date="2017-04" db="EMBL/GenBank/DDBJ databases">
        <title>CpG methylation of centromeres and impact of large insertions on vertebrate speciation.</title>
        <authorList>
            <person name="Ichikawa K."/>
            <person name="Yoshimura J."/>
            <person name="Morishita S."/>
        </authorList>
    </citation>
    <scope>NUCLEOTIDE SEQUENCE</scope>
    <source>
        <strain evidence="11 12">HNI</strain>
    </source>
</reference>
<dbReference type="Ensembl" id="ENSORLT00020026169.1">
    <property type="protein sequence ID" value="ENSORLP00020032844.1"/>
    <property type="gene ID" value="ENSORLG00020018579.1"/>
</dbReference>
<keyword evidence="4" id="KW-0805">Transcription regulation</keyword>
<dbReference type="PANTHER" id="PTHR13421:SF16">
    <property type="entry name" value="SNRNA-ACTIVATING PROTEIN COMPLEX SUBUNIT 3"/>
    <property type="match status" value="1"/>
</dbReference>
<keyword evidence="7" id="KW-0539">Nucleus</keyword>
<dbReference type="GO" id="GO:0005634">
    <property type="term" value="C:nucleus"/>
    <property type="evidence" value="ECO:0007669"/>
    <property type="project" value="UniProtKB-SubCell"/>
</dbReference>
<reference evidence="11" key="4">
    <citation type="submission" date="2025-09" db="UniProtKB">
        <authorList>
            <consortium name="Ensembl"/>
        </authorList>
    </citation>
    <scope>IDENTIFICATION</scope>
    <source>
        <strain evidence="11">HNI</strain>
    </source>
</reference>
<keyword evidence="6" id="KW-0804">Transcription</keyword>
<evidence type="ECO:0000256" key="7">
    <source>
        <dbReference type="ARBA" id="ARBA00023242"/>
    </source>
</evidence>
<evidence type="ECO:0000256" key="10">
    <source>
        <dbReference type="ARBA" id="ARBA00029606"/>
    </source>
</evidence>
<dbReference type="InterPro" id="IPR022042">
    <property type="entry name" value="snRNA-activating_su3"/>
</dbReference>
<sequence>MRRLGVFVEYKSFLKTCRNWNQQISLLRDAICCISDLQVCGDFSRTPDMAPDFLCLILEKKLNLKSAFFFFEGVFYNDMRFPECQDISITTINWAKSHNFPPFTQAKMEDTLLQDLKLKVGFPMFCHQGICEHLVIITDVRSVLPVFVSSRFHFKKAPLLFISRSGISLQLQLMPIKLDMKIFQNKSFSVEFSK</sequence>
<comment type="subcellular location">
    <subcellularLocation>
        <location evidence="1">Nucleus</location>
    </subcellularLocation>
</comment>
<dbReference type="Pfam" id="PF12251">
    <property type="entry name" value="SNAPC3"/>
    <property type="match status" value="1"/>
</dbReference>
<reference evidence="11" key="3">
    <citation type="submission" date="2025-08" db="UniProtKB">
        <authorList>
            <consortium name="Ensembl"/>
        </authorList>
    </citation>
    <scope>IDENTIFICATION</scope>
    <source>
        <strain evidence="11">HNI</strain>
    </source>
</reference>